<feature type="transmembrane region" description="Helical" evidence="7">
    <location>
        <begin position="56"/>
        <end position="74"/>
    </location>
</feature>
<gene>
    <name evidence="8" type="ORF">G8E03_11325</name>
</gene>
<evidence type="ECO:0000256" key="3">
    <source>
        <dbReference type="ARBA" id="ARBA00022475"/>
    </source>
</evidence>
<dbReference type="Proteomes" id="UP000500791">
    <property type="component" value="Chromosome"/>
</dbReference>
<keyword evidence="4 7" id="KW-0812">Transmembrane</keyword>
<dbReference type="PANTHER" id="PTHR33884">
    <property type="entry name" value="UPF0410 PROTEIN YMGE"/>
    <property type="match status" value="1"/>
</dbReference>
<evidence type="ECO:0000256" key="1">
    <source>
        <dbReference type="ARBA" id="ARBA00004651"/>
    </source>
</evidence>
<evidence type="ECO:0000256" key="7">
    <source>
        <dbReference type="SAM" id="Phobius"/>
    </source>
</evidence>
<sequence length="81" mass="8594">MGWIVAIIVGAIAGWIAEKIMKADHGLLTNIVLGIIGAMIFNGLLSLVGIAERTGFFGSLIAGVIGACLLIWIWRMIKGRS</sequence>
<protein>
    <submittedName>
        <fullName evidence="8">GlsB/YeaQ/YmgE family stress response membrane protein</fullName>
    </submittedName>
</protein>
<dbReference type="PANTHER" id="PTHR33884:SF3">
    <property type="entry name" value="UPF0410 PROTEIN YMGE"/>
    <property type="match status" value="1"/>
</dbReference>
<dbReference type="InterPro" id="IPR007341">
    <property type="entry name" value="Transgly_assoc"/>
</dbReference>
<dbReference type="KEGG" id="mon:G8E03_11325"/>
<evidence type="ECO:0000313" key="9">
    <source>
        <dbReference type="Proteomes" id="UP000500791"/>
    </source>
</evidence>
<comment type="subcellular location">
    <subcellularLocation>
        <location evidence="1">Cell membrane</location>
        <topology evidence="1">Multi-pass membrane protein</topology>
    </subcellularLocation>
</comment>
<keyword evidence="6 7" id="KW-0472">Membrane</keyword>
<evidence type="ECO:0000256" key="4">
    <source>
        <dbReference type="ARBA" id="ARBA00022692"/>
    </source>
</evidence>
<evidence type="ECO:0000256" key="6">
    <source>
        <dbReference type="ARBA" id="ARBA00023136"/>
    </source>
</evidence>
<proteinExistence type="inferred from homology"/>
<name>A0A6G7VN82_9RHOB</name>
<reference evidence="8 9" key="1">
    <citation type="submission" date="2020-03" db="EMBL/GenBank/DDBJ databases">
        <title>Complete genome sequence of Monaibacterium sp. ALG8 with diverse plasmids.</title>
        <authorList>
            <person name="Sun C."/>
        </authorList>
    </citation>
    <scope>NUCLEOTIDE SEQUENCE [LARGE SCALE GENOMIC DNA]</scope>
    <source>
        <strain evidence="8 9">ALG8</strain>
    </source>
</reference>
<keyword evidence="3" id="KW-1003">Cell membrane</keyword>
<dbReference type="RefSeq" id="WP_166191832.1">
    <property type="nucleotide sequence ID" value="NZ_CP049811.1"/>
</dbReference>
<dbReference type="EMBL" id="CP049811">
    <property type="protein sequence ID" value="QIK41308.1"/>
    <property type="molecule type" value="Genomic_DNA"/>
</dbReference>
<evidence type="ECO:0000256" key="2">
    <source>
        <dbReference type="ARBA" id="ARBA00011006"/>
    </source>
</evidence>
<dbReference type="GO" id="GO:0005886">
    <property type="term" value="C:plasma membrane"/>
    <property type="evidence" value="ECO:0007669"/>
    <property type="project" value="UniProtKB-SubCell"/>
</dbReference>
<evidence type="ECO:0000313" key="8">
    <source>
        <dbReference type="EMBL" id="QIK41308.1"/>
    </source>
</evidence>
<keyword evidence="9" id="KW-1185">Reference proteome</keyword>
<evidence type="ECO:0000256" key="5">
    <source>
        <dbReference type="ARBA" id="ARBA00022989"/>
    </source>
</evidence>
<accession>A0A6G7VN82</accession>
<keyword evidence="5 7" id="KW-1133">Transmembrane helix</keyword>
<feature type="transmembrane region" description="Helical" evidence="7">
    <location>
        <begin position="27"/>
        <end position="50"/>
    </location>
</feature>
<comment type="similarity">
    <text evidence="2">Belongs to the UPF0410 family.</text>
</comment>
<dbReference type="AlphaFoldDB" id="A0A6G7VN82"/>
<organism evidence="8 9">
    <name type="scientific">Pontivivens nitratireducens</name>
    <dbReference type="NCBI Taxonomy" id="2758038"/>
    <lineage>
        <taxon>Bacteria</taxon>
        <taxon>Pseudomonadati</taxon>
        <taxon>Pseudomonadota</taxon>
        <taxon>Alphaproteobacteria</taxon>
        <taxon>Rhodobacterales</taxon>
        <taxon>Paracoccaceae</taxon>
        <taxon>Pontivivens</taxon>
    </lineage>
</organism>
<dbReference type="Pfam" id="PF04226">
    <property type="entry name" value="Transgly_assoc"/>
    <property type="match status" value="1"/>
</dbReference>